<dbReference type="SUPFAM" id="SSF52540">
    <property type="entry name" value="P-loop containing nucleoside triphosphate hydrolases"/>
    <property type="match status" value="1"/>
</dbReference>
<gene>
    <name evidence="2" type="ORF">SAMN05661003_1109</name>
</gene>
<evidence type="ECO:0000259" key="1">
    <source>
        <dbReference type="Pfam" id="PF13614"/>
    </source>
</evidence>
<dbReference type="OrthoDB" id="9815116at2"/>
<sequence>MAATILAIANQKGGVGKTTTAVNLAASLAVAEQRTLLVDMDPQGNASSGVGVDSRGLAETIYPVLLDEALLSEVIRRTDLGGLHLVAANTDLIGAELELVALDDRETCLQRALLEVMDDYDYVLIDCPPSLGLLTVNALVAAHQVLVPLQCEYYAMEGLGHLTKTIELIRQQLNPRLILEGIVLTMFDQRNNLSHLVSEEARQHFGRSVYDTVIPRNVRLSEAPSHGQPVLLYDIGSKGAQAYMQLAEEFLRRCAHGEKTRVR</sequence>
<evidence type="ECO:0000313" key="2">
    <source>
        <dbReference type="EMBL" id="SDE39789.1"/>
    </source>
</evidence>
<organism evidence="2 3">
    <name type="scientific">Desulfuromonas thiophila</name>
    <dbReference type="NCBI Taxonomy" id="57664"/>
    <lineage>
        <taxon>Bacteria</taxon>
        <taxon>Pseudomonadati</taxon>
        <taxon>Thermodesulfobacteriota</taxon>
        <taxon>Desulfuromonadia</taxon>
        <taxon>Desulfuromonadales</taxon>
        <taxon>Desulfuromonadaceae</taxon>
        <taxon>Desulfuromonas</taxon>
    </lineage>
</organism>
<dbReference type="InterPro" id="IPR025669">
    <property type="entry name" value="AAA_dom"/>
</dbReference>
<dbReference type="Proteomes" id="UP000243205">
    <property type="component" value="Unassembled WGS sequence"/>
</dbReference>
<dbReference type="InterPro" id="IPR050678">
    <property type="entry name" value="DNA_Partitioning_ATPase"/>
</dbReference>
<dbReference type="EMBL" id="FNAQ01000010">
    <property type="protein sequence ID" value="SDE39789.1"/>
    <property type="molecule type" value="Genomic_DNA"/>
</dbReference>
<keyword evidence="3" id="KW-1185">Reference proteome</keyword>
<dbReference type="STRING" id="57664.SAMN05661003_1109"/>
<dbReference type="Pfam" id="PF13614">
    <property type="entry name" value="AAA_31"/>
    <property type="match status" value="1"/>
</dbReference>
<dbReference type="InterPro" id="IPR027417">
    <property type="entry name" value="P-loop_NTPase"/>
</dbReference>
<reference evidence="3" key="1">
    <citation type="submission" date="2016-10" db="EMBL/GenBank/DDBJ databases">
        <authorList>
            <person name="Varghese N."/>
            <person name="Submissions S."/>
        </authorList>
    </citation>
    <scope>NUCLEOTIDE SEQUENCE [LARGE SCALE GENOMIC DNA]</scope>
    <source>
        <strain evidence="3">DSM 8987</strain>
    </source>
</reference>
<dbReference type="PANTHER" id="PTHR13696">
    <property type="entry name" value="P-LOOP CONTAINING NUCLEOSIDE TRIPHOSPHATE HYDROLASE"/>
    <property type="match status" value="1"/>
</dbReference>
<dbReference type="Gene3D" id="3.40.50.300">
    <property type="entry name" value="P-loop containing nucleotide triphosphate hydrolases"/>
    <property type="match status" value="1"/>
</dbReference>
<accession>A0A1G7CKF5</accession>
<dbReference type="FunFam" id="3.40.50.300:FF:000285">
    <property type="entry name" value="Sporulation initiation inhibitor Soj"/>
    <property type="match status" value="1"/>
</dbReference>
<proteinExistence type="predicted"/>
<dbReference type="PIRSF" id="PIRSF009320">
    <property type="entry name" value="Nuc_binding_HP_1000"/>
    <property type="match status" value="1"/>
</dbReference>
<protein>
    <submittedName>
        <fullName evidence="2">Chromosome partitioning protein</fullName>
    </submittedName>
</protein>
<dbReference type="PANTHER" id="PTHR13696:SF52">
    <property type="entry name" value="PARA FAMILY PROTEIN CT_582"/>
    <property type="match status" value="1"/>
</dbReference>
<feature type="domain" description="AAA" evidence="1">
    <location>
        <begin position="4"/>
        <end position="177"/>
    </location>
</feature>
<dbReference type="CDD" id="cd02042">
    <property type="entry name" value="ParAB_family"/>
    <property type="match status" value="1"/>
</dbReference>
<dbReference type="RefSeq" id="WP_092078741.1">
    <property type="nucleotide sequence ID" value="NZ_CALFZY010000016.1"/>
</dbReference>
<name>A0A1G7CKF5_9BACT</name>
<dbReference type="AlphaFoldDB" id="A0A1G7CKF5"/>
<evidence type="ECO:0000313" key="3">
    <source>
        <dbReference type="Proteomes" id="UP000243205"/>
    </source>
</evidence>